<dbReference type="PANTHER" id="PTHR13261:SF0">
    <property type="entry name" value="BRCA2 AND CDKN1A-INTERACTING PROTEIN"/>
    <property type="match status" value="1"/>
</dbReference>
<dbReference type="PIRSF" id="PIRSF028983">
    <property type="entry name" value="BCP1"/>
    <property type="match status" value="1"/>
</dbReference>
<dbReference type="GO" id="GO:0005634">
    <property type="term" value="C:nucleus"/>
    <property type="evidence" value="ECO:0007669"/>
    <property type="project" value="UniProtKB-SubCell"/>
</dbReference>
<evidence type="ECO:0000256" key="2">
    <source>
        <dbReference type="PIRNR" id="PIRNR028983"/>
    </source>
</evidence>
<dbReference type="PANTHER" id="PTHR13261">
    <property type="entry name" value="BRCA2 AND CDKN1A INTERACTING PROTEIN"/>
    <property type="match status" value="1"/>
</dbReference>
<name>A0A1Y2B8U8_9FUNG</name>
<evidence type="ECO:0000256" key="1">
    <source>
        <dbReference type="ARBA" id="ARBA00006781"/>
    </source>
</evidence>
<comment type="subcellular location">
    <subcellularLocation>
        <location evidence="2">Nucleus</location>
    </subcellularLocation>
</comment>
<keyword evidence="5" id="KW-1185">Reference proteome</keyword>
<feature type="compositionally biased region" description="Acidic residues" evidence="3">
    <location>
        <begin position="27"/>
        <end position="40"/>
    </location>
</feature>
<dbReference type="InterPro" id="IPR025602">
    <property type="entry name" value="BCP1_family"/>
</dbReference>
<evidence type="ECO:0000256" key="3">
    <source>
        <dbReference type="SAM" id="MobiDB-lite"/>
    </source>
</evidence>
<accession>A0A1Y2B8U8</accession>
<dbReference type="AlphaFoldDB" id="A0A1Y2B8U8"/>
<keyword evidence="2" id="KW-0813">Transport</keyword>
<gene>
    <name evidence="4" type="ORF">BCR33DRAFT_840717</name>
</gene>
<organism evidence="4 5">
    <name type="scientific">Rhizoclosmatium globosum</name>
    <dbReference type="NCBI Taxonomy" id="329046"/>
    <lineage>
        <taxon>Eukaryota</taxon>
        <taxon>Fungi</taxon>
        <taxon>Fungi incertae sedis</taxon>
        <taxon>Chytridiomycota</taxon>
        <taxon>Chytridiomycota incertae sedis</taxon>
        <taxon>Chytridiomycetes</taxon>
        <taxon>Chytridiales</taxon>
        <taxon>Chytriomycetaceae</taxon>
        <taxon>Rhizoclosmatium</taxon>
    </lineage>
</organism>
<feature type="region of interest" description="Disordered" evidence="3">
    <location>
        <begin position="1"/>
        <end position="40"/>
    </location>
</feature>
<comment type="similarity">
    <text evidence="1 2">Belongs to the BCP1 family.</text>
</comment>
<feature type="compositionally biased region" description="Acidic residues" evidence="3">
    <location>
        <begin position="9"/>
        <end position="20"/>
    </location>
</feature>
<evidence type="ECO:0000313" key="4">
    <source>
        <dbReference type="EMBL" id="ORY31174.1"/>
    </source>
</evidence>
<dbReference type="Proteomes" id="UP000193642">
    <property type="component" value="Unassembled WGS sequence"/>
</dbReference>
<comment type="caution">
    <text evidence="4">The sequence shown here is derived from an EMBL/GenBank/DDBJ whole genome shotgun (WGS) entry which is preliminary data.</text>
</comment>
<protein>
    <recommendedName>
        <fullName evidence="2">Protein BCP1</fullName>
    </recommendedName>
</protein>
<feature type="compositionally biased region" description="Acidic residues" evidence="3">
    <location>
        <begin position="208"/>
        <end position="220"/>
    </location>
</feature>
<dbReference type="STRING" id="329046.A0A1Y2B8U8"/>
<keyword evidence="2" id="KW-0539">Nucleus</keyword>
<dbReference type="OrthoDB" id="27543at2759"/>
<reference evidence="4 5" key="1">
    <citation type="submission" date="2016-07" db="EMBL/GenBank/DDBJ databases">
        <title>Pervasive Adenine N6-methylation of Active Genes in Fungi.</title>
        <authorList>
            <consortium name="DOE Joint Genome Institute"/>
            <person name="Mondo S.J."/>
            <person name="Dannebaum R.O."/>
            <person name="Kuo R.C."/>
            <person name="Labutti K."/>
            <person name="Haridas S."/>
            <person name="Kuo A."/>
            <person name="Salamov A."/>
            <person name="Ahrendt S.R."/>
            <person name="Lipzen A."/>
            <person name="Sullivan W."/>
            <person name="Andreopoulos W.B."/>
            <person name="Clum A."/>
            <person name="Lindquist E."/>
            <person name="Daum C."/>
            <person name="Ramamoorthy G.K."/>
            <person name="Gryganskyi A."/>
            <person name="Culley D."/>
            <person name="Magnuson J.K."/>
            <person name="James T.Y."/>
            <person name="O'Malley M.A."/>
            <person name="Stajich J.E."/>
            <person name="Spatafora J.W."/>
            <person name="Visel A."/>
            <person name="Grigoriev I.V."/>
        </authorList>
    </citation>
    <scope>NUCLEOTIDE SEQUENCE [LARGE SCALE GENOMIC DNA]</scope>
    <source>
        <strain evidence="4 5">JEL800</strain>
    </source>
</reference>
<dbReference type="EMBL" id="MCGO01000079">
    <property type="protein sequence ID" value="ORY31174.1"/>
    <property type="molecule type" value="Genomic_DNA"/>
</dbReference>
<dbReference type="GO" id="GO:0015031">
    <property type="term" value="P:protein transport"/>
    <property type="evidence" value="ECO:0007669"/>
    <property type="project" value="UniProtKB-KW"/>
</dbReference>
<proteinExistence type="inferred from homology"/>
<sequence length="303" mass="34853">MKRKQTKEEEIEDEDQGDQEEVIKKDDEDEDEDDEDKDEELIDVDFDFFDPKEIDFHGLKSLIKQTFQNDADQFDISGLADLVITNAHLGSVVKVDDSTDPYAVMTVLSFIPDSKTKKLNPAVTAIKEYLISKSLKSNKQKHDEFQRILSDTNSGLLLNERLINMPPQIVIPMIKMLDEELEWSVEEKKEKRFEYLVYISKTYQEVEPVADEGEDDDEEEGAPKKKKKKAAAANGASKVILNFHVEDVVFEKHAEIQFDFQFTNQTDQSELQQTAGIKTSRRVYVIKRGKLPEIQAAMKKLLE</sequence>
<keyword evidence="2" id="KW-0653">Protein transport</keyword>
<comment type="function">
    <text evidence="2">Involved in nuclear export, actin cytoskeleton organization and vesicular transport.</text>
</comment>
<evidence type="ECO:0000313" key="5">
    <source>
        <dbReference type="Proteomes" id="UP000193642"/>
    </source>
</evidence>
<dbReference type="Pfam" id="PF13862">
    <property type="entry name" value="BCCIP"/>
    <property type="match status" value="1"/>
</dbReference>
<feature type="region of interest" description="Disordered" evidence="3">
    <location>
        <begin position="208"/>
        <end position="229"/>
    </location>
</feature>